<organism evidence="1 2">
    <name type="scientific">Hibiscus sabdariffa</name>
    <name type="common">roselle</name>
    <dbReference type="NCBI Taxonomy" id="183260"/>
    <lineage>
        <taxon>Eukaryota</taxon>
        <taxon>Viridiplantae</taxon>
        <taxon>Streptophyta</taxon>
        <taxon>Embryophyta</taxon>
        <taxon>Tracheophyta</taxon>
        <taxon>Spermatophyta</taxon>
        <taxon>Magnoliopsida</taxon>
        <taxon>eudicotyledons</taxon>
        <taxon>Gunneridae</taxon>
        <taxon>Pentapetalae</taxon>
        <taxon>rosids</taxon>
        <taxon>malvids</taxon>
        <taxon>Malvales</taxon>
        <taxon>Malvaceae</taxon>
        <taxon>Malvoideae</taxon>
        <taxon>Hibiscus</taxon>
    </lineage>
</organism>
<evidence type="ECO:0000313" key="2">
    <source>
        <dbReference type="Proteomes" id="UP001396334"/>
    </source>
</evidence>
<sequence length="68" mass="8032">MSSKRIRIPSMDERFSFNNDGPRVRLRVVRVPLWVSEVVFVFVIDDGLLNDLVFRLYLHFSLSDFNSN</sequence>
<gene>
    <name evidence="1" type="ORF">V6N11_016050</name>
</gene>
<comment type="caution">
    <text evidence="1">The sequence shown here is derived from an EMBL/GenBank/DDBJ whole genome shotgun (WGS) entry which is preliminary data.</text>
</comment>
<accession>A0ABR2TTZ2</accession>
<proteinExistence type="predicted"/>
<protein>
    <submittedName>
        <fullName evidence="1">Uncharacterized protein</fullName>
    </submittedName>
</protein>
<evidence type="ECO:0000313" key="1">
    <source>
        <dbReference type="EMBL" id="KAK9040915.1"/>
    </source>
</evidence>
<dbReference type="Proteomes" id="UP001396334">
    <property type="component" value="Unassembled WGS sequence"/>
</dbReference>
<name>A0ABR2TTZ2_9ROSI</name>
<dbReference type="EMBL" id="JBBPBN010000004">
    <property type="protein sequence ID" value="KAK9040915.1"/>
    <property type="molecule type" value="Genomic_DNA"/>
</dbReference>
<reference evidence="1 2" key="1">
    <citation type="journal article" date="2024" name="G3 (Bethesda)">
        <title>Genome assembly of Hibiscus sabdariffa L. provides insights into metabolisms of medicinal natural products.</title>
        <authorList>
            <person name="Kim T."/>
        </authorList>
    </citation>
    <scope>NUCLEOTIDE SEQUENCE [LARGE SCALE GENOMIC DNA]</scope>
    <source>
        <strain evidence="1">TK-2024</strain>
        <tissue evidence="1">Old leaves</tissue>
    </source>
</reference>
<keyword evidence="2" id="KW-1185">Reference proteome</keyword>